<dbReference type="GO" id="GO:0030313">
    <property type="term" value="C:cell envelope"/>
    <property type="evidence" value="ECO:0007669"/>
    <property type="project" value="UniProtKB-SubCell"/>
</dbReference>
<dbReference type="FunFam" id="3.90.76.10:FF:000001">
    <property type="entry name" value="Oligopeptide ABC transporter substrate-binding protein"/>
    <property type="match status" value="1"/>
</dbReference>
<gene>
    <name evidence="7" type="ORF">GT747_07810</name>
    <name evidence="8" type="ORF">SAMN05444424_2323</name>
</gene>
<dbReference type="InterPro" id="IPR030678">
    <property type="entry name" value="Peptide/Ni-bd"/>
</dbReference>
<dbReference type="PROSITE" id="PS51257">
    <property type="entry name" value="PROKAR_LIPOPROTEIN"/>
    <property type="match status" value="1"/>
</dbReference>
<dbReference type="RefSeq" id="WP_021658429.1">
    <property type="nucleotide sequence ID" value="NZ_FQVY01000003.1"/>
</dbReference>
<dbReference type="Gene3D" id="3.90.76.10">
    <property type="entry name" value="Dipeptide-binding Protein, Domain 1"/>
    <property type="match status" value="1"/>
</dbReference>
<dbReference type="EMBL" id="FQVY01000003">
    <property type="protein sequence ID" value="SHG38545.1"/>
    <property type="molecule type" value="Genomic_DNA"/>
</dbReference>
<comment type="caution">
    <text evidence="8">The sequence shown here is derived from an EMBL/GenBank/DDBJ whole genome shotgun (WGS) entry which is preliminary data.</text>
</comment>
<feature type="domain" description="Solute-binding protein family 5" evidence="6">
    <location>
        <begin position="76"/>
        <end position="455"/>
    </location>
</feature>
<reference evidence="9" key="2">
    <citation type="submission" date="2016-11" db="EMBL/GenBank/DDBJ databases">
        <authorList>
            <person name="Jaros S."/>
            <person name="Januszkiewicz K."/>
            <person name="Wedrychowicz H."/>
        </authorList>
    </citation>
    <scope>NUCLEOTIDE SEQUENCE [LARGE SCALE GENOMIC DNA]</scope>
    <source>
        <strain evidence="9">DSM 4029</strain>
    </source>
</reference>
<evidence type="ECO:0000256" key="2">
    <source>
        <dbReference type="ARBA" id="ARBA00005695"/>
    </source>
</evidence>
<dbReference type="Gene3D" id="3.10.105.10">
    <property type="entry name" value="Dipeptide-binding Protein, Domain 3"/>
    <property type="match status" value="1"/>
</dbReference>
<reference evidence="8" key="1">
    <citation type="submission" date="2016-11" db="EMBL/GenBank/DDBJ databases">
        <authorList>
            <person name="Varghese N."/>
            <person name="Submissions S."/>
        </authorList>
    </citation>
    <scope>NUCLEOTIDE SEQUENCE</scope>
    <source>
        <strain evidence="8">DSM 4029</strain>
    </source>
</reference>
<accession>A0AAQ1MF60</accession>
<evidence type="ECO:0000256" key="1">
    <source>
        <dbReference type="ARBA" id="ARBA00004196"/>
    </source>
</evidence>
<dbReference type="Pfam" id="PF00496">
    <property type="entry name" value="SBP_bac_5"/>
    <property type="match status" value="1"/>
</dbReference>
<keyword evidence="10" id="KW-1185">Reference proteome</keyword>
<evidence type="ECO:0000313" key="7">
    <source>
        <dbReference type="EMBL" id="MZL69659.1"/>
    </source>
</evidence>
<evidence type="ECO:0000313" key="9">
    <source>
        <dbReference type="Proteomes" id="UP000184089"/>
    </source>
</evidence>
<evidence type="ECO:0000259" key="6">
    <source>
        <dbReference type="Pfam" id="PF00496"/>
    </source>
</evidence>
<reference evidence="7 10" key="3">
    <citation type="journal article" date="2019" name="Nat. Med.">
        <title>A library of human gut bacterial isolates paired with longitudinal multiomics data enables mechanistic microbiome research.</title>
        <authorList>
            <person name="Poyet M."/>
            <person name="Groussin M."/>
            <person name="Gibbons S.M."/>
            <person name="Avila-Pacheco J."/>
            <person name="Jiang X."/>
            <person name="Kearney S.M."/>
            <person name="Perrotta A.R."/>
            <person name="Berdy B."/>
            <person name="Zhao S."/>
            <person name="Lieberman T.D."/>
            <person name="Swanson P.K."/>
            <person name="Smith M."/>
            <person name="Roesemann S."/>
            <person name="Alexander J.E."/>
            <person name="Rich S.A."/>
            <person name="Livny J."/>
            <person name="Vlamakis H."/>
            <person name="Clish C."/>
            <person name="Bullock K."/>
            <person name="Deik A."/>
            <person name="Scott J."/>
            <person name="Pierce K.A."/>
            <person name="Xavier R.J."/>
            <person name="Alm E.J."/>
        </authorList>
    </citation>
    <scope>NUCLEOTIDE SEQUENCE [LARGE SCALE GENOMIC DNA]</scope>
    <source>
        <strain evidence="7 10">BIOML-A2</strain>
    </source>
</reference>
<dbReference type="Proteomes" id="UP000184089">
    <property type="component" value="Unassembled WGS sequence"/>
</dbReference>
<evidence type="ECO:0000256" key="4">
    <source>
        <dbReference type="ARBA" id="ARBA00022729"/>
    </source>
</evidence>
<keyword evidence="4 5" id="KW-0732">Signal</keyword>
<proteinExistence type="inferred from homology"/>
<dbReference type="GO" id="GO:0015833">
    <property type="term" value="P:peptide transport"/>
    <property type="evidence" value="ECO:0007669"/>
    <property type="project" value="TreeGrafter"/>
</dbReference>
<comment type="similarity">
    <text evidence="2">Belongs to the bacterial solute-binding protein 5 family.</text>
</comment>
<organism evidence="8 9">
    <name type="scientific">Bittarella massiliensis</name>
    <name type="common">ex Durand et al. 2017</name>
    <dbReference type="NCBI Taxonomy" id="1720313"/>
    <lineage>
        <taxon>Bacteria</taxon>
        <taxon>Bacillati</taxon>
        <taxon>Bacillota</taxon>
        <taxon>Clostridia</taxon>
        <taxon>Eubacteriales</taxon>
        <taxon>Oscillospiraceae</taxon>
        <taxon>Bittarella (ex Durand et al. 2017)</taxon>
    </lineage>
</organism>
<dbReference type="GO" id="GO:1904680">
    <property type="term" value="F:peptide transmembrane transporter activity"/>
    <property type="evidence" value="ECO:0007669"/>
    <property type="project" value="TreeGrafter"/>
</dbReference>
<evidence type="ECO:0000313" key="10">
    <source>
        <dbReference type="Proteomes" id="UP000474718"/>
    </source>
</evidence>
<dbReference type="PANTHER" id="PTHR30290:SF10">
    <property type="entry name" value="PERIPLASMIC OLIGOPEPTIDE-BINDING PROTEIN-RELATED"/>
    <property type="match status" value="1"/>
</dbReference>
<feature type="signal peptide" evidence="5">
    <location>
        <begin position="1"/>
        <end position="28"/>
    </location>
</feature>
<dbReference type="GO" id="GO:0042597">
    <property type="term" value="C:periplasmic space"/>
    <property type="evidence" value="ECO:0007669"/>
    <property type="project" value="UniProtKB-ARBA"/>
</dbReference>
<dbReference type="GO" id="GO:0043190">
    <property type="term" value="C:ATP-binding cassette (ABC) transporter complex"/>
    <property type="evidence" value="ECO:0007669"/>
    <property type="project" value="InterPro"/>
</dbReference>
<dbReference type="CDD" id="cd08504">
    <property type="entry name" value="PBP2_OppA"/>
    <property type="match status" value="1"/>
</dbReference>
<keyword evidence="3" id="KW-0813">Transport</keyword>
<protein>
    <submittedName>
        <fullName evidence="8">ABC-type oligopeptide transport system, substrate-binding protein</fullName>
    </submittedName>
</protein>
<dbReference type="SUPFAM" id="SSF53850">
    <property type="entry name" value="Periplasmic binding protein-like II"/>
    <property type="match status" value="1"/>
</dbReference>
<dbReference type="Gene3D" id="3.40.190.10">
    <property type="entry name" value="Periplasmic binding protein-like II"/>
    <property type="match status" value="1"/>
</dbReference>
<dbReference type="AlphaFoldDB" id="A0AAQ1MF60"/>
<evidence type="ECO:0000313" key="8">
    <source>
        <dbReference type="EMBL" id="SHG38545.1"/>
    </source>
</evidence>
<evidence type="ECO:0000256" key="3">
    <source>
        <dbReference type="ARBA" id="ARBA00022448"/>
    </source>
</evidence>
<dbReference type="Proteomes" id="UP000474718">
    <property type="component" value="Unassembled WGS sequence"/>
</dbReference>
<feature type="chain" id="PRO_5042943453" evidence="5">
    <location>
        <begin position="29"/>
        <end position="534"/>
    </location>
</feature>
<dbReference type="PIRSF" id="PIRSF002741">
    <property type="entry name" value="MppA"/>
    <property type="match status" value="1"/>
</dbReference>
<comment type="subcellular location">
    <subcellularLocation>
        <location evidence="1">Cell envelope</location>
    </subcellularLocation>
</comment>
<name>A0AAQ1MF60_9FIRM</name>
<dbReference type="InterPro" id="IPR000914">
    <property type="entry name" value="SBP_5_dom"/>
</dbReference>
<sequence>MRALKKGLQRWTAALLSAALCLSLTACGNRGGGKKIVYDLEQNPENLDPQLASDSASLTVVGNIFEGLLVKTSSGEIVPGVAESYTTENSEKRYRFTLRADATWSDGTPVTAYDFAFAFQRLFDKATRSPYAGDFFSISGSRAYYEGTGSLEGLGVKAVDERTLVIDLWHSDPFFTDLLTTPAAFPCNQAFFEGTKGGYGLSSKDLLSNGPFLLDTWIDNEDANYLFLKANSTYKSDSPVVAGSVLLSVEGGYGERKARFESGKSDCFLYREHPGGKLAERALTYDNTTWCLVLNTQRGMLQNQSVRRGLMLATDTSAIKDLLPDYLKVAGGLVPPSVTMMGQSFREYAGATVIEAPNAATAKQLFSQGLAALGKDRPESLTVLCPEGSEGYLSELMQLWQRDLNFFPVQAAAQPLSEVEALVDAGNFDIALMPVTSTQNSVEAYLGDFATGSEWNLPRLSDPTVDNLLEQINNATSTAEKEALCKQLEEVVLHTGCIIPLYYQAQFFVQGEKAEHIEYNPFFGYVKFKEARKG</sequence>
<evidence type="ECO:0000256" key="5">
    <source>
        <dbReference type="SAM" id="SignalP"/>
    </source>
</evidence>
<dbReference type="EMBL" id="WWVX01000005">
    <property type="protein sequence ID" value="MZL69659.1"/>
    <property type="molecule type" value="Genomic_DNA"/>
</dbReference>
<dbReference type="InterPro" id="IPR039424">
    <property type="entry name" value="SBP_5"/>
</dbReference>
<dbReference type="PANTHER" id="PTHR30290">
    <property type="entry name" value="PERIPLASMIC BINDING COMPONENT OF ABC TRANSPORTER"/>
    <property type="match status" value="1"/>
</dbReference>